<dbReference type="SUPFAM" id="SSF46548">
    <property type="entry name" value="alpha-helical ferredoxin"/>
    <property type="match status" value="1"/>
</dbReference>
<comment type="caution">
    <text evidence="9">The sequence shown here is derived from an EMBL/GenBank/DDBJ whole genome shotgun (WGS) entry which is preliminary data.</text>
</comment>
<evidence type="ECO:0000256" key="1">
    <source>
        <dbReference type="ARBA" id="ARBA00022448"/>
    </source>
</evidence>
<accession>A0A9D2KNZ9</accession>
<evidence type="ECO:0000259" key="8">
    <source>
        <dbReference type="PROSITE" id="PS51379"/>
    </source>
</evidence>
<evidence type="ECO:0000313" key="9">
    <source>
        <dbReference type="EMBL" id="HJA78222.1"/>
    </source>
</evidence>
<dbReference type="PANTHER" id="PTHR43551">
    <property type="entry name" value="FUMARATE REDUCTASE IRON-SULFUR SUBUNIT"/>
    <property type="match status" value="1"/>
</dbReference>
<dbReference type="GO" id="GO:0051539">
    <property type="term" value="F:4 iron, 4 sulfur cluster binding"/>
    <property type="evidence" value="ECO:0007669"/>
    <property type="project" value="UniProtKB-KW"/>
</dbReference>
<dbReference type="Pfam" id="PF13183">
    <property type="entry name" value="Fer4_8"/>
    <property type="match status" value="1"/>
</dbReference>
<dbReference type="EMBL" id="DWZD01000011">
    <property type="protein sequence ID" value="HJA78222.1"/>
    <property type="molecule type" value="Genomic_DNA"/>
</dbReference>
<dbReference type="PROSITE" id="PS00198">
    <property type="entry name" value="4FE4S_FER_1"/>
    <property type="match status" value="1"/>
</dbReference>
<reference evidence="9" key="1">
    <citation type="journal article" date="2021" name="PeerJ">
        <title>Extensive microbial diversity within the chicken gut microbiome revealed by metagenomics and culture.</title>
        <authorList>
            <person name="Gilroy R."/>
            <person name="Ravi A."/>
            <person name="Getino M."/>
            <person name="Pursley I."/>
            <person name="Horton D.L."/>
            <person name="Alikhan N.F."/>
            <person name="Baker D."/>
            <person name="Gharbi K."/>
            <person name="Hall N."/>
            <person name="Watson M."/>
            <person name="Adriaenssens E.M."/>
            <person name="Foster-Nyarko E."/>
            <person name="Jarju S."/>
            <person name="Secka A."/>
            <person name="Antonio M."/>
            <person name="Oren A."/>
            <person name="Chaudhuri R.R."/>
            <person name="La Ragione R."/>
            <person name="Hildebrand F."/>
            <person name="Pallen M.J."/>
        </authorList>
    </citation>
    <scope>NUCLEOTIDE SEQUENCE</scope>
    <source>
        <strain evidence="9">5032</strain>
    </source>
</reference>
<organism evidence="9 10">
    <name type="scientific">Candidatus Desulfovibrio intestinavium</name>
    <dbReference type="NCBI Taxonomy" id="2838534"/>
    <lineage>
        <taxon>Bacteria</taxon>
        <taxon>Pseudomonadati</taxon>
        <taxon>Thermodesulfobacteriota</taxon>
        <taxon>Desulfovibrionia</taxon>
        <taxon>Desulfovibrionales</taxon>
        <taxon>Desulfovibrionaceae</taxon>
        <taxon>Desulfovibrio</taxon>
    </lineage>
</organism>
<dbReference type="GO" id="GO:0016491">
    <property type="term" value="F:oxidoreductase activity"/>
    <property type="evidence" value="ECO:0007669"/>
    <property type="project" value="UniProtKB-ARBA"/>
</dbReference>
<dbReference type="PROSITE" id="PS51379">
    <property type="entry name" value="4FE4S_FER_2"/>
    <property type="match status" value="1"/>
</dbReference>
<evidence type="ECO:0000256" key="3">
    <source>
        <dbReference type="ARBA" id="ARBA00022723"/>
    </source>
</evidence>
<evidence type="ECO:0000256" key="5">
    <source>
        <dbReference type="ARBA" id="ARBA00023004"/>
    </source>
</evidence>
<dbReference type="PANTHER" id="PTHR43551:SF1">
    <property type="entry name" value="HETERODISULFIDE REDUCTASE"/>
    <property type="match status" value="1"/>
</dbReference>
<keyword evidence="1" id="KW-0813">Transport</keyword>
<dbReference type="Gene3D" id="1.10.1060.10">
    <property type="entry name" value="Alpha-helical ferredoxin"/>
    <property type="match status" value="1"/>
</dbReference>
<dbReference type="Proteomes" id="UP000823821">
    <property type="component" value="Unassembled WGS sequence"/>
</dbReference>
<name>A0A9D2KNZ9_9BACT</name>
<evidence type="ECO:0000256" key="4">
    <source>
        <dbReference type="ARBA" id="ARBA00022982"/>
    </source>
</evidence>
<keyword evidence="6" id="KW-0411">Iron-sulfur</keyword>
<gene>
    <name evidence="9" type="ORF">H9784_01435</name>
</gene>
<dbReference type="AlphaFoldDB" id="A0A9D2KNZ9"/>
<dbReference type="InterPro" id="IPR009051">
    <property type="entry name" value="Helical_ferredxn"/>
</dbReference>
<evidence type="ECO:0000256" key="7">
    <source>
        <dbReference type="SAM" id="MobiDB-lite"/>
    </source>
</evidence>
<keyword evidence="4" id="KW-0249">Electron transport</keyword>
<dbReference type="InterPro" id="IPR017900">
    <property type="entry name" value="4Fe4S_Fe_S_CS"/>
</dbReference>
<protein>
    <submittedName>
        <fullName evidence="9">(Fe-S)-binding protein</fullName>
    </submittedName>
</protein>
<keyword evidence="5" id="KW-0408">Iron</keyword>
<evidence type="ECO:0000256" key="2">
    <source>
        <dbReference type="ARBA" id="ARBA00022485"/>
    </source>
</evidence>
<evidence type="ECO:0000256" key="6">
    <source>
        <dbReference type="ARBA" id="ARBA00023014"/>
    </source>
</evidence>
<sequence length="548" mass="61930">MAKLPTPHELMASRKDFPAGSWLDVKPEFAPGSFCYPAKVETMERLHMPNPHEWDPAAEDWNLPDNWEKILCDAFEERLEKHRSLKLFMDICVRCGACADKCHFFLGTNDPKNMPVLRAELLRSLYRRDYTMLGKLLGASVGARGWDKSVVKELFYYAYQCTECRRCSLFCPYGIDTAEITAIVRELLHEVGLGTHWIMDPVKNCSFTGNHLGIQPHSFVEIVEMLADDCETITGIRPKTPFNEKGHEILFITPSGDVFADPGIYTFMGYLLLFHELDLDYTFSTYASEGGNFGSFVSFNMAKKLNAKMYAEAERLGAKWILGGECGHMWRVINQYMGTYNGPAPSCMMDVPTSPITGTRFENAASTKMVHITEFTADLIRHNKLNLDPSRNDHIITTFHDSCNPARAMGLLEEPRYILKAVCNNFVEMPENTIREQTFCCGSGSGLNTEEIMELRMRAGMPRGNALRYVQQKYDVNHMACVCAIDRATLTPLANYWAPGVTVSGLHELVGNALIMKGEQKRTMDLRQEDLPNVEPDEPEDDAEQGEE</sequence>
<keyword evidence="2" id="KW-0004">4Fe-4S</keyword>
<feature type="region of interest" description="Disordered" evidence="7">
    <location>
        <begin position="525"/>
        <end position="548"/>
    </location>
</feature>
<reference evidence="9" key="2">
    <citation type="submission" date="2021-04" db="EMBL/GenBank/DDBJ databases">
        <authorList>
            <person name="Gilroy R."/>
        </authorList>
    </citation>
    <scope>NUCLEOTIDE SEQUENCE</scope>
    <source>
        <strain evidence="9">5032</strain>
    </source>
</reference>
<feature type="domain" description="4Fe-4S ferredoxin-type" evidence="8">
    <location>
        <begin position="152"/>
        <end position="181"/>
    </location>
</feature>
<evidence type="ECO:0000313" key="10">
    <source>
        <dbReference type="Proteomes" id="UP000823821"/>
    </source>
</evidence>
<dbReference type="Pfam" id="PF02754">
    <property type="entry name" value="CCG"/>
    <property type="match status" value="1"/>
</dbReference>
<proteinExistence type="predicted"/>
<feature type="compositionally biased region" description="Acidic residues" evidence="7">
    <location>
        <begin position="535"/>
        <end position="548"/>
    </location>
</feature>
<dbReference type="NCBIfam" id="NF045796">
    <property type="entry name" value="DsrK"/>
    <property type="match status" value="1"/>
</dbReference>
<keyword evidence="3" id="KW-0479">Metal-binding</keyword>
<dbReference type="InterPro" id="IPR017896">
    <property type="entry name" value="4Fe4S_Fe-S-bd"/>
</dbReference>
<dbReference type="InterPro" id="IPR004017">
    <property type="entry name" value="Cys_rich_dom"/>
</dbReference>
<dbReference type="GO" id="GO:0046872">
    <property type="term" value="F:metal ion binding"/>
    <property type="evidence" value="ECO:0007669"/>
    <property type="project" value="UniProtKB-KW"/>
</dbReference>